<evidence type="ECO:0000313" key="2">
    <source>
        <dbReference type="EMBL" id="KAF7261968.1"/>
    </source>
</evidence>
<keyword evidence="1" id="KW-0812">Transmembrane</keyword>
<dbReference type="AlphaFoldDB" id="A0A8S9ZC61"/>
<comment type="caution">
    <text evidence="2">The sequence shown here is derived from an EMBL/GenBank/DDBJ whole genome shotgun (WGS) entry which is preliminary data.</text>
</comment>
<dbReference type="EMBL" id="JTDE01000209">
    <property type="protein sequence ID" value="KAF7261968.1"/>
    <property type="molecule type" value="Genomic_DNA"/>
</dbReference>
<accession>A0A8S9ZC61</accession>
<keyword evidence="1" id="KW-0472">Membrane</keyword>
<keyword evidence="1" id="KW-1133">Transmembrane helix</keyword>
<gene>
    <name evidence="2" type="ORF">EG68_00980</name>
</gene>
<sequence length="219" mass="25642">MNMRYSCGRLPCNALYSLTVAPCKRWMLNWFNFTISSVISKVFLSVLIFFLWERETLYLGICSDSVSQPFSWLFVRCPTADSSQPYVHLLNRTHWSVVDVTAPCSSVICNQSEVINCRHAKLHDPVDRIQRTNNVVSLHRKLVRQSKRCVSWRFVRWNRQQDFSDREDILRLVNSARQPQKINTSFWPERRKPTLKRSLKFAKLGTFALSPLGKLMLIT</sequence>
<evidence type="ECO:0000313" key="3">
    <source>
        <dbReference type="Proteomes" id="UP000822476"/>
    </source>
</evidence>
<feature type="transmembrane region" description="Helical" evidence="1">
    <location>
        <begin position="30"/>
        <end position="52"/>
    </location>
</feature>
<name>A0A8S9ZC61_9TREM</name>
<protein>
    <submittedName>
        <fullName evidence="2">Uncharacterized protein</fullName>
    </submittedName>
</protein>
<proteinExistence type="predicted"/>
<reference evidence="2" key="1">
    <citation type="submission" date="2019-07" db="EMBL/GenBank/DDBJ databases">
        <title>Annotation for the trematode Paragonimus miyazaki's.</title>
        <authorList>
            <person name="Choi Y.-J."/>
        </authorList>
    </citation>
    <scope>NUCLEOTIDE SEQUENCE</scope>
    <source>
        <strain evidence="2">Japan</strain>
    </source>
</reference>
<evidence type="ECO:0000256" key="1">
    <source>
        <dbReference type="SAM" id="Phobius"/>
    </source>
</evidence>
<organism evidence="2 3">
    <name type="scientific">Paragonimus skrjabini miyazakii</name>
    <dbReference type="NCBI Taxonomy" id="59628"/>
    <lineage>
        <taxon>Eukaryota</taxon>
        <taxon>Metazoa</taxon>
        <taxon>Spiralia</taxon>
        <taxon>Lophotrochozoa</taxon>
        <taxon>Platyhelminthes</taxon>
        <taxon>Trematoda</taxon>
        <taxon>Digenea</taxon>
        <taxon>Plagiorchiida</taxon>
        <taxon>Troglotremata</taxon>
        <taxon>Troglotrematidae</taxon>
        <taxon>Paragonimus</taxon>
    </lineage>
</organism>
<dbReference type="Proteomes" id="UP000822476">
    <property type="component" value="Unassembled WGS sequence"/>
</dbReference>
<keyword evidence="3" id="KW-1185">Reference proteome</keyword>
<dbReference type="OrthoDB" id="10350334at2759"/>